<evidence type="ECO:0000256" key="5">
    <source>
        <dbReference type="ARBA" id="ARBA00022842"/>
    </source>
</evidence>
<evidence type="ECO:0000256" key="2">
    <source>
        <dbReference type="ARBA" id="ARBA00001946"/>
    </source>
</evidence>
<dbReference type="InterPro" id="IPR000086">
    <property type="entry name" value="NUDIX_hydrolase_dom"/>
</dbReference>
<evidence type="ECO:0000256" key="1">
    <source>
        <dbReference type="ARBA" id="ARBA00001936"/>
    </source>
</evidence>
<dbReference type="SUPFAM" id="SSF55811">
    <property type="entry name" value="Nudix"/>
    <property type="match status" value="1"/>
</dbReference>
<gene>
    <name evidence="8" type="ORF">ADN01_01635</name>
</gene>
<evidence type="ECO:0000313" key="8">
    <source>
        <dbReference type="EMBL" id="KPL91267.1"/>
    </source>
</evidence>
<evidence type="ECO:0000313" key="9">
    <source>
        <dbReference type="Proteomes" id="UP000050501"/>
    </source>
</evidence>
<comment type="caution">
    <text evidence="8">The sequence shown here is derived from an EMBL/GenBank/DDBJ whole genome shotgun (WGS) entry which is preliminary data.</text>
</comment>
<sequence length="185" mass="21128">MQAVERARQVLPANNGFRRAAVLIPLAWKDEEWQVLFTRRTETVQSHKGQVSFPGGAVEPGDRTLEDTARRETFEEIGLAPDQIRIVGRLHDYPTISDFLITPIVGLIPWPAAFQVSAEEVQRVFFVPLHWLAKPAHFEERPYLRQNGKVEPVIYYQLYDGEMVWGVTGRITVNFLKILGMLSEA</sequence>
<dbReference type="Proteomes" id="UP000050501">
    <property type="component" value="Unassembled WGS sequence"/>
</dbReference>
<dbReference type="PANTHER" id="PTHR12992">
    <property type="entry name" value="NUDIX HYDROLASE"/>
    <property type="match status" value="1"/>
</dbReference>
<comment type="cofactor">
    <cofactor evidence="1">
        <name>Mn(2+)</name>
        <dbReference type="ChEBI" id="CHEBI:29035"/>
    </cofactor>
</comment>
<reference evidence="8 9" key="1">
    <citation type="submission" date="2015-07" db="EMBL/GenBank/DDBJ databases">
        <title>Genome sequence of Levilinea saccharolytica DSM 16555.</title>
        <authorList>
            <person name="Hemp J."/>
            <person name="Ward L.M."/>
            <person name="Pace L.A."/>
            <person name="Fischer W.W."/>
        </authorList>
    </citation>
    <scope>NUCLEOTIDE SEQUENCE [LARGE SCALE GENOMIC DNA]</scope>
    <source>
        <strain evidence="8 9">KIBI-1</strain>
    </source>
</reference>
<dbReference type="Pfam" id="PF00293">
    <property type="entry name" value="NUDIX"/>
    <property type="match status" value="1"/>
</dbReference>
<proteinExistence type="predicted"/>
<dbReference type="GO" id="GO:0046872">
    <property type="term" value="F:metal ion binding"/>
    <property type="evidence" value="ECO:0007669"/>
    <property type="project" value="UniProtKB-KW"/>
</dbReference>
<evidence type="ECO:0000256" key="6">
    <source>
        <dbReference type="ARBA" id="ARBA00023211"/>
    </source>
</evidence>
<feature type="domain" description="Nudix hydrolase" evidence="7">
    <location>
        <begin position="17"/>
        <end position="149"/>
    </location>
</feature>
<dbReference type="GO" id="GO:0010945">
    <property type="term" value="F:coenzyme A diphosphatase activity"/>
    <property type="evidence" value="ECO:0007669"/>
    <property type="project" value="InterPro"/>
</dbReference>
<dbReference type="PROSITE" id="PS51462">
    <property type="entry name" value="NUDIX"/>
    <property type="match status" value="1"/>
</dbReference>
<accession>A0A0P6Z264</accession>
<evidence type="ECO:0000259" key="7">
    <source>
        <dbReference type="PROSITE" id="PS51462"/>
    </source>
</evidence>
<keyword evidence="9" id="KW-1185">Reference proteome</keyword>
<dbReference type="PANTHER" id="PTHR12992:SF11">
    <property type="entry name" value="MITOCHONDRIAL COENZYME A DIPHOSPHATASE NUDT8"/>
    <property type="match status" value="1"/>
</dbReference>
<name>A0A0P6Z264_9CHLR</name>
<keyword evidence="6" id="KW-0464">Manganese</keyword>
<dbReference type="EMBL" id="LGCM01000006">
    <property type="protein sequence ID" value="KPL91267.1"/>
    <property type="molecule type" value="Genomic_DNA"/>
</dbReference>
<keyword evidence="5" id="KW-0460">Magnesium</keyword>
<keyword evidence="4" id="KW-0378">Hydrolase</keyword>
<evidence type="ECO:0000256" key="3">
    <source>
        <dbReference type="ARBA" id="ARBA00022723"/>
    </source>
</evidence>
<keyword evidence="3" id="KW-0479">Metal-binding</keyword>
<dbReference type="Gene3D" id="3.90.79.10">
    <property type="entry name" value="Nucleoside Triphosphate Pyrophosphohydrolase"/>
    <property type="match status" value="1"/>
</dbReference>
<evidence type="ECO:0000256" key="4">
    <source>
        <dbReference type="ARBA" id="ARBA00022801"/>
    </source>
</evidence>
<comment type="cofactor">
    <cofactor evidence="2">
        <name>Mg(2+)</name>
        <dbReference type="ChEBI" id="CHEBI:18420"/>
    </cofactor>
</comment>
<dbReference type="CDD" id="cd03426">
    <property type="entry name" value="NUDIX_CoAse_Nudt7"/>
    <property type="match status" value="1"/>
</dbReference>
<dbReference type="AlphaFoldDB" id="A0A0P6Z264"/>
<dbReference type="InterPro" id="IPR045121">
    <property type="entry name" value="CoAse"/>
</dbReference>
<dbReference type="STRING" id="229921.ADN01_01635"/>
<dbReference type="InterPro" id="IPR015797">
    <property type="entry name" value="NUDIX_hydrolase-like_dom_sf"/>
</dbReference>
<organism evidence="8 9">
    <name type="scientific">Levilinea saccharolytica</name>
    <dbReference type="NCBI Taxonomy" id="229921"/>
    <lineage>
        <taxon>Bacteria</taxon>
        <taxon>Bacillati</taxon>
        <taxon>Chloroflexota</taxon>
        <taxon>Anaerolineae</taxon>
        <taxon>Anaerolineales</taxon>
        <taxon>Anaerolineaceae</taxon>
        <taxon>Levilinea</taxon>
    </lineage>
</organism>
<protein>
    <recommendedName>
        <fullName evidence="7">Nudix hydrolase domain-containing protein</fullName>
    </recommendedName>
</protein>